<dbReference type="Proteomes" id="UP000594263">
    <property type="component" value="Unplaced"/>
</dbReference>
<dbReference type="PANTHER" id="PTHR34049">
    <property type="entry name" value="F-BOX PROTEIN SKIP27"/>
    <property type="match status" value="1"/>
</dbReference>
<dbReference type="OMA" id="CKSVACH"/>
<accession>A0A7N0ZVI4</accession>
<dbReference type="AlphaFoldDB" id="A0A7N0ZVI4"/>
<reference evidence="1" key="1">
    <citation type="submission" date="2021-01" db="UniProtKB">
        <authorList>
            <consortium name="EnsemblPlants"/>
        </authorList>
    </citation>
    <scope>IDENTIFICATION</scope>
</reference>
<proteinExistence type="predicted"/>
<keyword evidence="2" id="KW-1185">Reference proteome</keyword>
<dbReference type="PANTHER" id="PTHR34049:SF2">
    <property type="entry name" value="F-BOX DOMAIN CONTAINING PROTEIN, EXPRESSED"/>
    <property type="match status" value="1"/>
</dbReference>
<evidence type="ECO:0000313" key="2">
    <source>
        <dbReference type="Proteomes" id="UP000594263"/>
    </source>
</evidence>
<dbReference type="EnsemblPlants" id="Kaladp0040s0554.1.v1.1">
    <property type="protein sequence ID" value="Kaladp0040s0554.1.v1.1"/>
    <property type="gene ID" value="Kaladp0040s0554.v1.1"/>
</dbReference>
<protein>
    <submittedName>
        <fullName evidence="1">Uncharacterized protein</fullName>
    </submittedName>
</protein>
<organism evidence="1 2">
    <name type="scientific">Kalanchoe fedtschenkoi</name>
    <name type="common">Lavender scallops</name>
    <name type="synonym">South American air plant</name>
    <dbReference type="NCBI Taxonomy" id="63787"/>
    <lineage>
        <taxon>Eukaryota</taxon>
        <taxon>Viridiplantae</taxon>
        <taxon>Streptophyta</taxon>
        <taxon>Embryophyta</taxon>
        <taxon>Tracheophyta</taxon>
        <taxon>Spermatophyta</taxon>
        <taxon>Magnoliopsida</taxon>
        <taxon>eudicotyledons</taxon>
        <taxon>Gunneridae</taxon>
        <taxon>Pentapetalae</taxon>
        <taxon>Saxifragales</taxon>
        <taxon>Crassulaceae</taxon>
        <taxon>Kalanchoe</taxon>
    </lineage>
</organism>
<dbReference type="InterPro" id="IPR045286">
    <property type="entry name" value="FBS1-like"/>
</dbReference>
<dbReference type="Gramene" id="Kaladp0040s0554.1.v1.1">
    <property type="protein sequence ID" value="Kaladp0040s0554.1.v1.1"/>
    <property type="gene ID" value="Kaladp0040s0554.v1.1"/>
</dbReference>
<sequence length="138" mass="15897">VKIVCNLHHDQLKPAFHVSQILRKAVISARQFHFNFTTPDRTRQEIMCVHTPVRTEHWPLIGKGEANSIWVTCPRTPNAPKPAPRPPPRLKYTDMRQIAADLFQEASFPSRYMVPAALQRPPCKSVACHRVLFYEELC</sequence>
<name>A0A7N0ZVI4_KALFE</name>
<evidence type="ECO:0000313" key="1">
    <source>
        <dbReference type="EnsemblPlants" id="Kaladp0040s0554.1.v1.1"/>
    </source>
</evidence>